<dbReference type="Gene3D" id="1.10.510.10">
    <property type="entry name" value="Transferase(Phosphotransferase) domain 1"/>
    <property type="match status" value="1"/>
</dbReference>
<accession>A0A9N9H0I7</accession>
<evidence type="ECO:0000313" key="2">
    <source>
        <dbReference type="EMBL" id="CAG8647748.1"/>
    </source>
</evidence>
<sequence length="299" mass="34150">EFDAACEELRSKLASIIPIYFSDIDFILSYAAAGSYIRFFTLNHSGTLFPLTDRLNLTIRVDRLQAIRAVTNIIRIMITIKDTLPTNVLPLGRTLKKGDSTITFYDNFVEKRISSFNRLYPFANVNTLKQIYKLARHKRGLVHAKDLPSVKKGLYKVTLGTQGFHRLPQTEDEFRMIIEDILNGLVTLHDSGFVHRDIRWSNILRTIDGKYVLIDFEHSGLANEIPQFESLMGWDMNTLELGKYTCLSDMYQVGKLFVGESVILSEIGMSFMANLQNADHSARMTAKTALQHEWIIHAQ</sequence>
<dbReference type="SMART" id="SM00220">
    <property type="entry name" value="S_TKc"/>
    <property type="match status" value="1"/>
</dbReference>
<feature type="domain" description="Protein kinase" evidence="1">
    <location>
        <begin position="25"/>
        <end position="299"/>
    </location>
</feature>
<reference evidence="2" key="1">
    <citation type="submission" date="2021-06" db="EMBL/GenBank/DDBJ databases">
        <authorList>
            <person name="Kallberg Y."/>
            <person name="Tangrot J."/>
            <person name="Rosling A."/>
        </authorList>
    </citation>
    <scope>NUCLEOTIDE SEQUENCE</scope>
    <source>
        <strain evidence="2">IA702</strain>
    </source>
</reference>
<dbReference type="InterPro" id="IPR000719">
    <property type="entry name" value="Prot_kinase_dom"/>
</dbReference>
<proteinExistence type="predicted"/>
<dbReference type="GO" id="GO:0005524">
    <property type="term" value="F:ATP binding"/>
    <property type="evidence" value="ECO:0007669"/>
    <property type="project" value="InterPro"/>
</dbReference>
<gene>
    <name evidence="2" type="ORF">POCULU_LOCUS9779</name>
</gene>
<dbReference type="EMBL" id="CAJVPJ010004042">
    <property type="protein sequence ID" value="CAG8647748.1"/>
    <property type="molecule type" value="Genomic_DNA"/>
</dbReference>
<dbReference type="Pfam" id="PF00069">
    <property type="entry name" value="Pkinase"/>
    <property type="match status" value="1"/>
</dbReference>
<name>A0A9N9H0I7_9GLOM</name>
<comment type="caution">
    <text evidence="2">The sequence shown here is derived from an EMBL/GenBank/DDBJ whole genome shotgun (WGS) entry which is preliminary data.</text>
</comment>
<evidence type="ECO:0000259" key="1">
    <source>
        <dbReference type="PROSITE" id="PS50011"/>
    </source>
</evidence>
<dbReference type="InterPro" id="IPR011009">
    <property type="entry name" value="Kinase-like_dom_sf"/>
</dbReference>
<feature type="non-terminal residue" evidence="2">
    <location>
        <position position="1"/>
    </location>
</feature>
<dbReference type="PANTHER" id="PTHR24347">
    <property type="entry name" value="SERINE/THREONINE-PROTEIN KINASE"/>
    <property type="match status" value="1"/>
</dbReference>
<dbReference type="SUPFAM" id="SSF56112">
    <property type="entry name" value="Protein kinase-like (PK-like)"/>
    <property type="match status" value="1"/>
</dbReference>
<dbReference type="OrthoDB" id="1668230at2759"/>
<dbReference type="Proteomes" id="UP000789572">
    <property type="component" value="Unassembled WGS sequence"/>
</dbReference>
<organism evidence="2 3">
    <name type="scientific">Paraglomus occultum</name>
    <dbReference type="NCBI Taxonomy" id="144539"/>
    <lineage>
        <taxon>Eukaryota</taxon>
        <taxon>Fungi</taxon>
        <taxon>Fungi incertae sedis</taxon>
        <taxon>Mucoromycota</taxon>
        <taxon>Glomeromycotina</taxon>
        <taxon>Glomeromycetes</taxon>
        <taxon>Paraglomerales</taxon>
        <taxon>Paraglomeraceae</taxon>
        <taxon>Paraglomus</taxon>
    </lineage>
</organism>
<keyword evidence="3" id="KW-1185">Reference proteome</keyword>
<dbReference type="PROSITE" id="PS50011">
    <property type="entry name" value="PROTEIN_KINASE_DOM"/>
    <property type="match status" value="1"/>
</dbReference>
<dbReference type="GO" id="GO:0004672">
    <property type="term" value="F:protein kinase activity"/>
    <property type="evidence" value="ECO:0007669"/>
    <property type="project" value="InterPro"/>
</dbReference>
<protein>
    <submittedName>
        <fullName evidence="2">4305_t:CDS:1</fullName>
    </submittedName>
</protein>
<dbReference type="AlphaFoldDB" id="A0A9N9H0I7"/>
<evidence type="ECO:0000313" key="3">
    <source>
        <dbReference type="Proteomes" id="UP000789572"/>
    </source>
</evidence>